<feature type="domain" description="Rieske" evidence="6">
    <location>
        <begin position="27"/>
        <end position="134"/>
    </location>
</feature>
<dbReference type="Gene3D" id="2.102.10.10">
    <property type="entry name" value="Rieske [2Fe-2S] iron-sulphur domain"/>
    <property type="match status" value="1"/>
</dbReference>
<dbReference type="PANTHER" id="PTHR21266:SF59">
    <property type="entry name" value="BLR4922 PROTEIN"/>
    <property type="match status" value="1"/>
</dbReference>
<dbReference type="InterPro" id="IPR036922">
    <property type="entry name" value="Rieske_2Fe-2S_sf"/>
</dbReference>
<dbReference type="GO" id="GO:0004497">
    <property type="term" value="F:monooxygenase activity"/>
    <property type="evidence" value="ECO:0007669"/>
    <property type="project" value="UniProtKB-ARBA"/>
</dbReference>
<dbReference type="AlphaFoldDB" id="A0A6F8XVN0"/>
<protein>
    <submittedName>
        <fullName evidence="7">Ring-hydroxylating oxygenase subunit alpha</fullName>
    </submittedName>
</protein>
<keyword evidence="1" id="KW-0001">2Fe-2S</keyword>
<evidence type="ECO:0000256" key="2">
    <source>
        <dbReference type="ARBA" id="ARBA00022723"/>
    </source>
</evidence>
<name>A0A6F8XVN0_9ACTN</name>
<organism evidence="7 8">
    <name type="scientific">Phytohabitans flavus</name>
    <dbReference type="NCBI Taxonomy" id="1076124"/>
    <lineage>
        <taxon>Bacteria</taxon>
        <taxon>Bacillati</taxon>
        <taxon>Actinomycetota</taxon>
        <taxon>Actinomycetes</taxon>
        <taxon>Micromonosporales</taxon>
        <taxon>Micromonosporaceae</taxon>
    </lineage>
</organism>
<dbReference type="GO" id="GO:0051537">
    <property type="term" value="F:2 iron, 2 sulfur cluster binding"/>
    <property type="evidence" value="ECO:0007669"/>
    <property type="project" value="UniProtKB-KW"/>
</dbReference>
<dbReference type="SUPFAM" id="SSF55961">
    <property type="entry name" value="Bet v1-like"/>
    <property type="match status" value="1"/>
</dbReference>
<dbReference type="InterPro" id="IPR015881">
    <property type="entry name" value="ARHD_Rieske_2Fe_2S"/>
</dbReference>
<dbReference type="Proteomes" id="UP000502508">
    <property type="component" value="Chromosome"/>
</dbReference>
<evidence type="ECO:0000256" key="1">
    <source>
        <dbReference type="ARBA" id="ARBA00022714"/>
    </source>
</evidence>
<proteinExistence type="predicted"/>
<dbReference type="InterPro" id="IPR045623">
    <property type="entry name" value="LigXa_C"/>
</dbReference>
<evidence type="ECO:0000313" key="8">
    <source>
        <dbReference type="Proteomes" id="UP000502508"/>
    </source>
</evidence>
<dbReference type="InterPro" id="IPR050584">
    <property type="entry name" value="Cholesterol_7-desaturase"/>
</dbReference>
<reference evidence="7 8" key="2">
    <citation type="submission" date="2020-03" db="EMBL/GenBank/DDBJ databases">
        <authorList>
            <person name="Ichikawa N."/>
            <person name="Kimura A."/>
            <person name="Kitahashi Y."/>
            <person name="Uohara A."/>
        </authorList>
    </citation>
    <scope>NUCLEOTIDE SEQUENCE [LARGE SCALE GENOMIC DNA]</scope>
    <source>
        <strain evidence="7 8">NBRC 107702</strain>
    </source>
</reference>
<keyword evidence="4" id="KW-0408">Iron</keyword>
<dbReference type="Pfam" id="PF00355">
    <property type="entry name" value="Rieske"/>
    <property type="match status" value="1"/>
</dbReference>
<evidence type="ECO:0000313" key="7">
    <source>
        <dbReference type="EMBL" id="BCB77886.1"/>
    </source>
</evidence>
<evidence type="ECO:0000256" key="4">
    <source>
        <dbReference type="ARBA" id="ARBA00023004"/>
    </source>
</evidence>
<dbReference type="InterPro" id="IPR017941">
    <property type="entry name" value="Rieske_2Fe-2S"/>
</dbReference>
<dbReference type="RefSeq" id="WP_173037553.1">
    <property type="nucleotide sequence ID" value="NZ_AP022870.1"/>
</dbReference>
<dbReference type="EMBL" id="AP022870">
    <property type="protein sequence ID" value="BCB77886.1"/>
    <property type="molecule type" value="Genomic_DNA"/>
</dbReference>
<dbReference type="CDD" id="cd03479">
    <property type="entry name" value="Rieske_RO_Alpha_PhDO_like"/>
    <property type="match status" value="1"/>
</dbReference>
<keyword evidence="3" id="KW-0560">Oxidoreductase</keyword>
<accession>A0A6F8XVN0</accession>
<reference evidence="7 8" key="1">
    <citation type="submission" date="2020-03" db="EMBL/GenBank/DDBJ databases">
        <title>Whole genome shotgun sequence of Phytohabitans flavus NBRC 107702.</title>
        <authorList>
            <person name="Komaki H."/>
            <person name="Tamura T."/>
        </authorList>
    </citation>
    <scope>NUCLEOTIDE SEQUENCE [LARGE SCALE GENOMIC DNA]</scope>
    <source>
        <strain evidence="7 8">NBRC 107702</strain>
    </source>
</reference>
<dbReference type="PROSITE" id="PS51296">
    <property type="entry name" value="RIESKE"/>
    <property type="match status" value="1"/>
</dbReference>
<evidence type="ECO:0000259" key="6">
    <source>
        <dbReference type="PROSITE" id="PS51296"/>
    </source>
</evidence>
<dbReference type="SUPFAM" id="SSF50022">
    <property type="entry name" value="ISP domain"/>
    <property type="match status" value="1"/>
</dbReference>
<dbReference type="PROSITE" id="PS00570">
    <property type="entry name" value="RING_HYDROXYL_ALPHA"/>
    <property type="match status" value="1"/>
</dbReference>
<sequence length="447" mass="49542">MLSQEDNELLTRVGPGTPAGELFRRFWHPVTTSARLGGPDGPQLRVKILGEALIVFRDTEGQVGVLQAFCPHRRANLFWGRNEEGGLRCAYHGWKFDVTGQCVDMPTEPPASNYKEKLKAIGYPAVERGGFVWAYFGPREQLPPLPEYPWMDLPDNQRLNFSSVIECNYLQSLEGDVDTAHVSYLHRWLEPEGAPQPPVMVPGYRYFVGQDGAPKLTVKQTDYGLLYGGRRTLDDGRYYWRCTQWFAPAATHLPTTGLGQMKLNVPIDDGYTFSMGVIWNPDGPLGEGGAEGTRRAAAGENQQAFDRTASNALPGTMKLRTGEMIDHPRNKINMDGDYGLDRARQAHKFTGIQGGTGAEDAAIMETMGAVMDRGEEHLGVSDIAVVAARRSLLRLVKSLRDGTEPTLPHAPHRFHPRGLDIVSEHAEFEALLQEHKELLQPDGVPTA</sequence>
<keyword evidence="8" id="KW-1185">Reference proteome</keyword>
<dbReference type="GO" id="GO:0005506">
    <property type="term" value="F:iron ion binding"/>
    <property type="evidence" value="ECO:0007669"/>
    <property type="project" value="InterPro"/>
</dbReference>
<dbReference type="Pfam" id="PF19301">
    <property type="entry name" value="LigXa_C"/>
    <property type="match status" value="2"/>
</dbReference>
<evidence type="ECO:0000256" key="5">
    <source>
        <dbReference type="ARBA" id="ARBA00023014"/>
    </source>
</evidence>
<gene>
    <name evidence="7" type="ORF">Pflav_042960</name>
</gene>
<dbReference type="KEGG" id="pfla:Pflav_042960"/>
<keyword evidence="2" id="KW-0479">Metal-binding</keyword>
<evidence type="ECO:0000256" key="3">
    <source>
        <dbReference type="ARBA" id="ARBA00023002"/>
    </source>
</evidence>
<dbReference type="GO" id="GO:0016705">
    <property type="term" value="F:oxidoreductase activity, acting on paired donors, with incorporation or reduction of molecular oxygen"/>
    <property type="evidence" value="ECO:0007669"/>
    <property type="project" value="UniProtKB-ARBA"/>
</dbReference>
<keyword evidence="5" id="KW-0411">Iron-sulfur</keyword>
<dbReference type="PANTHER" id="PTHR21266">
    <property type="entry name" value="IRON-SULFUR DOMAIN CONTAINING PROTEIN"/>
    <property type="match status" value="1"/>
</dbReference>